<sequence>MQLRALDAALITLALLAATYTTYTSSSLTLTPALTLPLDASRAYANGHYPLESERLPPPLVVDVAGDARAEIVLARPVPPSVEVHSLADGKLASASLVSRLRTSVSRRPVALGAGFVTPRTTASLPGPPRSRIVVVLTQDWTVLAFDGPSLEPLWETSLADEVPDWLTHRAAALLVTAADGGTVVVGGRVDGQEVMDASLRTQSYADTEDVSESAESGNGVPSDNGDGQSASNIPDDDYDTTASVAAANHFSYFALEGGSGKLKWAHSGASFHDDAHSPHYVPHVDGEAHTGEVPWREYRAAVLAHLPHRWALREHTSLSVAHFAKGAARPPTRAEGLELVHLAGISLEDFGIAPHDEAEHVVSPNVIVAHLEKGVEVLHLDSGATLLQLPLAPGAVYADVNGDGIIDKVTASTSPRRGLAGPDCLGVAASGTPTVSPLFNVSICDVTVRGELERMARG</sequence>
<dbReference type="AlphaFoldDB" id="A0A0L0DM98"/>
<feature type="compositionally biased region" description="Polar residues" evidence="1">
    <location>
        <begin position="214"/>
        <end position="233"/>
    </location>
</feature>
<dbReference type="PANTHER" id="PTHR34284">
    <property type="entry name" value="FG-GAP REPEAT-CONTAINING PROTEIN"/>
    <property type="match status" value="1"/>
</dbReference>
<evidence type="ECO:0000256" key="1">
    <source>
        <dbReference type="SAM" id="MobiDB-lite"/>
    </source>
</evidence>
<dbReference type="OrthoDB" id="270568at2759"/>
<organism evidence="2 3">
    <name type="scientific">Thecamonas trahens ATCC 50062</name>
    <dbReference type="NCBI Taxonomy" id="461836"/>
    <lineage>
        <taxon>Eukaryota</taxon>
        <taxon>Apusozoa</taxon>
        <taxon>Apusomonadida</taxon>
        <taxon>Apusomonadidae</taxon>
        <taxon>Thecamonas</taxon>
    </lineage>
</organism>
<dbReference type="RefSeq" id="XP_013754472.1">
    <property type="nucleotide sequence ID" value="XM_013899018.1"/>
</dbReference>
<dbReference type="InterPro" id="IPR011047">
    <property type="entry name" value="Quinoprotein_ADH-like_sf"/>
</dbReference>
<dbReference type="Proteomes" id="UP000054408">
    <property type="component" value="Unassembled WGS sequence"/>
</dbReference>
<protein>
    <submittedName>
        <fullName evidence="2">Uncharacterized protein</fullName>
    </submittedName>
</protein>
<dbReference type="EMBL" id="GL349481">
    <property type="protein sequence ID" value="KNC53437.1"/>
    <property type="molecule type" value="Genomic_DNA"/>
</dbReference>
<proteinExistence type="predicted"/>
<dbReference type="SUPFAM" id="SSF50998">
    <property type="entry name" value="Quinoprotein alcohol dehydrogenase-like"/>
    <property type="match status" value="1"/>
</dbReference>
<feature type="region of interest" description="Disordered" evidence="1">
    <location>
        <begin position="203"/>
        <end position="239"/>
    </location>
</feature>
<dbReference type="eggNOG" id="ENOG502QPN1">
    <property type="taxonomic scope" value="Eukaryota"/>
</dbReference>
<dbReference type="GeneID" id="25567519"/>
<accession>A0A0L0DM98</accession>
<evidence type="ECO:0000313" key="2">
    <source>
        <dbReference type="EMBL" id="KNC53437.1"/>
    </source>
</evidence>
<dbReference type="OMA" id="WMANGEE"/>
<keyword evidence="3" id="KW-1185">Reference proteome</keyword>
<reference evidence="2 3" key="1">
    <citation type="submission" date="2010-05" db="EMBL/GenBank/DDBJ databases">
        <title>The Genome Sequence of Thecamonas trahens ATCC 50062.</title>
        <authorList>
            <consortium name="The Broad Institute Genome Sequencing Platform"/>
            <person name="Russ C."/>
            <person name="Cuomo C."/>
            <person name="Shea T."/>
            <person name="Young S.K."/>
            <person name="Zeng Q."/>
            <person name="Koehrsen M."/>
            <person name="Haas B."/>
            <person name="Borodovsky M."/>
            <person name="Guigo R."/>
            <person name="Alvarado L."/>
            <person name="Berlin A."/>
            <person name="Bochicchio J."/>
            <person name="Borenstein D."/>
            <person name="Chapman S."/>
            <person name="Chen Z."/>
            <person name="Freedman E."/>
            <person name="Gellesch M."/>
            <person name="Goldberg J."/>
            <person name="Griggs A."/>
            <person name="Gujja S."/>
            <person name="Heilman E."/>
            <person name="Heiman D."/>
            <person name="Hepburn T."/>
            <person name="Howarth C."/>
            <person name="Jen D."/>
            <person name="Larson L."/>
            <person name="Mehta T."/>
            <person name="Park D."/>
            <person name="Pearson M."/>
            <person name="Roberts A."/>
            <person name="Saif S."/>
            <person name="Shenoy N."/>
            <person name="Sisk P."/>
            <person name="Stolte C."/>
            <person name="Sykes S."/>
            <person name="Thomson T."/>
            <person name="Walk T."/>
            <person name="White J."/>
            <person name="Yandava C."/>
            <person name="Burger G."/>
            <person name="Gray M.W."/>
            <person name="Holland P.W.H."/>
            <person name="King N."/>
            <person name="Lang F.B.F."/>
            <person name="Roger A.J."/>
            <person name="Ruiz-Trillo I."/>
            <person name="Lander E."/>
            <person name="Nusbaum C."/>
        </authorList>
    </citation>
    <scope>NUCLEOTIDE SEQUENCE [LARGE SCALE GENOMIC DNA]</scope>
    <source>
        <strain evidence="2 3">ATCC 50062</strain>
    </source>
</reference>
<gene>
    <name evidence="2" type="ORF">AMSG_08944</name>
</gene>
<dbReference type="PANTHER" id="PTHR34284:SF1">
    <property type="entry name" value="FG-GAP REPEAT-CONTAINING PROTEIN"/>
    <property type="match status" value="1"/>
</dbReference>
<name>A0A0L0DM98_THETB</name>
<evidence type="ECO:0000313" key="3">
    <source>
        <dbReference type="Proteomes" id="UP000054408"/>
    </source>
</evidence>
<feature type="non-terminal residue" evidence="2">
    <location>
        <position position="459"/>
    </location>
</feature>